<feature type="domain" description="NADP-dependent oxidoreductase" evidence="4">
    <location>
        <begin position="3"/>
        <end position="64"/>
    </location>
</feature>
<dbReference type="InterPro" id="IPR023210">
    <property type="entry name" value="NADP_OxRdtase_dom"/>
</dbReference>
<keyword evidence="2" id="KW-0521">NADP</keyword>
<dbReference type="SUPFAM" id="SSF51430">
    <property type="entry name" value="NAD(P)-linked oxidoreductase"/>
    <property type="match status" value="1"/>
</dbReference>
<dbReference type="GO" id="GO:0016616">
    <property type="term" value="F:oxidoreductase activity, acting on the CH-OH group of donors, NAD or NADP as acceptor"/>
    <property type="evidence" value="ECO:0007669"/>
    <property type="project" value="UniProtKB-ARBA"/>
</dbReference>
<name>A0A1Q3D3P2_CEPFO</name>
<gene>
    <name evidence="5" type="ORF">CFOL_v3_30511</name>
</gene>
<dbReference type="PANTHER" id="PTHR43827">
    <property type="entry name" value="2,5-DIKETO-D-GLUCONIC ACID REDUCTASE"/>
    <property type="match status" value="1"/>
</dbReference>
<evidence type="ECO:0000256" key="3">
    <source>
        <dbReference type="ARBA" id="ARBA00023002"/>
    </source>
</evidence>
<sequence length="93" mass="10757">MDNQVLIEIAKAHGKTVAQVSLRWIYEQGATIAVKSYKRDRLQENLGIFDWALREDDNDKINQIPQQRIISNEYSVSDHGPFKSLEVLWDGEI</sequence>
<organism evidence="5 6">
    <name type="scientific">Cephalotus follicularis</name>
    <name type="common">Albany pitcher plant</name>
    <dbReference type="NCBI Taxonomy" id="3775"/>
    <lineage>
        <taxon>Eukaryota</taxon>
        <taxon>Viridiplantae</taxon>
        <taxon>Streptophyta</taxon>
        <taxon>Embryophyta</taxon>
        <taxon>Tracheophyta</taxon>
        <taxon>Spermatophyta</taxon>
        <taxon>Magnoliopsida</taxon>
        <taxon>eudicotyledons</taxon>
        <taxon>Gunneridae</taxon>
        <taxon>Pentapetalae</taxon>
        <taxon>rosids</taxon>
        <taxon>fabids</taxon>
        <taxon>Oxalidales</taxon>
        <taxon>Cephalotaceae</taxon>
        <taxon>Cephalotus</taxon>
    </lineage>
</organism>
<dbReference type="PANTHER" id="PTHR43827:SF3">
    <property type="entry name" value="NADP-DEPENDENT OXIDOREDUCTASE DOMAIN-CONTAINING PROTEIN"/>
    <property type="match status" value="1"/>
</dbReference>
<comment type="similarity">
    <text evidence="1">Belongs to the aldo/keto reductase family.</text>
</comment>
<keyword evidence="6" id="KW-1185">Reference proteome</keyword>
<comment type="caution">
    <text evidence="5">The sequence shown here is derived from an EMBL/GenBank/DDBJ whole genome shotgun (WGS) entry which is preliminary data.</text>
</comment>
<evidence type="ECO:0000313" key="6">
    <source>
        <dbReference type="Proteomes" id="UP000187406"/>
    </source>
</evidence>
<dbReference type="STRING" id="3775.A0A1Q3D3P2"/>
<dbReference type="OrthoDB" id="416253at2759"/>
<evidence type="ECO:0000256" key="2">
    <source>
        <dbReference type="ARBA" id="ARBA00022857"/>
    </source>
</evidence>
<dbReference type="EMBL" id="BDDD01004166">
    <property type="protein sequence ID" value="GAV87085.1"/>
    <property type="molecule type" value="Genomic_DNA"/>
</dbReference>
<dbReference type="InterPro" id="IPR036812">
    <property type="entry name" value="NAD(P)_OxRdtase_dom_sf"/>
</dbReference>
<dbReference type="InterPro" id="IPR020471">
    <property type="entry name" value="AKR"/>
</dbReference>
<dbReference type="InParanoid" id="A0A1Q3D3P2"/>
<dbReference type="Proteomes" id="UP000187406">
    <property type="component" value="Unassembled WGS sequence"/>
</dbReference>
<reference evidence="6" key="1">
    <citation type="submission" date="2016-04" db="EMBL/GenBank/DDBJ databases">
        <title>Cephalotus genome sequencing.</title>
        <authorList>
            <person name="Fukushima K."/>
            <person name="Hasebe M."/>
            <person name="Fang X."/>
        </authorList>
    </citation>
    <scope>NUCLEOTIDE SEQUENCE [LARGE SCALE GENOMIC DNA]</scope>
    <source>
        <strain evidence="6">cv. St1</strain>
    </source>
</reference>
<keyword evidence="3" id="KW-0560">Oxidoreductase</keyword>
<dbReference type="Pfam" id="PF00248">
    <property type="entry name" value="Aldo_ket_red"/>
    <property type="match status" value="1"/>
</dbReference>
<accession>A0A1Q3D3P2</accession>
<evidence type="ECO:0000259" key="4">
    <source>
        <dbReference type="Pfam" id="PF00248"/>
    </source>
</evidence>
<evidence type="ECO:0000256" key="1">
    <source>
        <dbReference type="ARBA" id="ARBA00007905"/>
    </source>
</evidence>
<proteinExistence type="inferred from homology"/>
<protein>
    <submittedName>
        <fullName evidence="5">Aldo_ket_red domain-containing protein</fullName>
    </submittedName>
</protein>
<dbReference type="Gene3D" id="3.20.20.100">
    <property type="entry name" value="NADP-dependent oxidoreductase domain"/>
    <property type="match status" value="1"/>
</dbReference>
<evidence type="ECO:0000313" key="5">
    <source>
        <dbReference type="EMBL" id="GAV87085.1"/>
    </source>
</evidence>
<dbReference type="AlphaFoldDB" id="A0A1Q3D3P2"/>